<dbReference type="Proteomes" id="UP000006727">
    <property type="component" value="Chromosome 18"/>
</dbReference>
<proteinExistence type="predicted"/>
<gene>
    <name evidence="1" type="ORF">PHYPA_023313</name>
</gene>
<dbReference type="EMBL" id="ABEU02000018">
    <property type="protein sequence ID" value="PNR35413.1"/>
    <property type="molecule type" value="Genomic_DNA"/>
</dbReference>
<organism evidence="1">
    <name type="scientific">Physcomitrium patens</name>
    <name type="common">Spreading-leaved earth moss</name>
    <name type="synonym">Physcomitrella patens</name>
    <dbReference type="NCBI Taxonomy" id="3218"/>
    <lineage>
        <taxon>Eukaryota</taxon>
        <taxon>Viridiplantae</taxon>
        <taxon>Streptophyta</taxon>
        <taxon>Embryophyta</taxon>
        <taxon>Bryophyta</taxon>
        <taxon>Bryophytina</taxon>
        <taxon>Bryopsida</taxon>
        <taxon>Funariidae</taxon>
        <taxon>Funariales</taxon>
        <taxon>Funariaceae</taxon>
        <taxon>Physcomitrium</taxon>
    </lineage>
</organism>
<sequence>MRHIDSHLTIGANVSWKLILCCSSKPRATIRALKRAGPPSTPGLNLKIQHAEIGRILGEGGTRSQVWFSNIELYSDAIASAQRGSSLASAYVIGSPPSSTIPIKFSK</sequence>
<dbReference type="Gramene" id="Pp3c18_19048V3.1">
    <property type="protein sequence ID" value="PAC:32983101.CDS.1"/>
    <property type="gene ID" value="Pp3c18_19048"/>
</dbReference>
<evidence type="ECO:0000313" key="2">
    <source>
        <dbReference type="EnsemblPlants" id="PAC:32983101.CDS.1"/>
    </source>
</evidence>
<evidence type="ECO:0000313" key="1">
    <source>
        <dbReference type="EMBL" id="PNR35413.1"/>
    </source>
</evidence>
<evidence type="ECO:0000313" key="3">
    <source>
        <dbReference type="Proteomes" id="UP000006727"/>
    </source>
</evidence>
<dbReference type="InParanoid" id="A0A2K1J1K9"/>
<keyword evidence="3" id="KW-1185">Reference proteome</keyword>
<protein>
    <submittedName>
        <fullName evidence="1 2">Uncharacterized protein</fullName>
    </submittedName>
</protein>
<reference evidence="1 3" key="1">
    <citation type="journal article" date="2008" name="Science">
        <title>The Physcomitrella genome reveals evolutionary insights into the conquest of land by plants.</title>
        <authorList>
            <person name="Rensing S."/>
            <person name="Lang D."/>
            <person name="Zimmer A."/>
            <person name="Terry A."/>
            <person name="Salamov A."/>
            <person name="Shapiro H."/>
            <person name="Nishiyama T."/>
            <person name="Perroud P.-F."/>
            <person name="Lindquist E."/>
            <person name="Kamisugi Y."/>
            <person name="Tanahashi T."/>
            <person name="Sakakibara K."/>
            <person name="Fujita T."/>
            <person name="Oishi K."/>
            <person name="Shin-I T."/>
            <person name="Kuroki Y."/>
            <person name="Toyoda A."/>
            <person name="Suzuki Y."/>
            <person name="Hashimoto A."/>
            <person name="Yamaguchi K."/>
            <person name="Sugano A."/>
            <person name="Kohara Y."/>
            <person name="Fujiyama A."/>
            <person name="Anterola A."/>
            <person name="Aoki S."/>
            <person name="Ashton N."/>
            <person name="Barbazuk W.B."/>
            <person name="Barker E."/>
            <person name="Bennetzen J."/>
            <person name="Bezanilla M."/>
            <person name="Blankenship R."/>
            <person name="Cho S.H."/>
            <person name="Dutcher S."/>
            <person name="Estelle M."/>
            <person name="Fawcett J.A."/>
            <person name="Gundlach H."/>
            <person name="Hanada K."/>
            <person name="Heyl A."/>
            <person name="Hicks K.A."/>
            <person name="Hugh J."/>
            <person name="Lohr M."/>
            <person name="Mayer K."/>
            <person name="Melkozernov A."/>
            <person name="Murata T."/>
            <person name="Nelson D."/>
            <person name="Pils B."/>
            <person name="Prigge M."/>
            <person name="Reiss B."/>
            <person name="Renner T."/>
            <person name="Rombauts S."/>
            <person name="Rushton P."/>
            <person name="Sanderfoot A."/>
            <person name="Schween G."/>
            <person name="Shiu S.-H."/>
            <person name="Stueber K."/>
            <person name="Theodoulou F.L."/>
            <person name="Tu H."/>
            <person name="Van de Peer Y."/>
            <person name="Verrier P.J."/>
            <person name="Waters E."/>
            <person name="Wood A."/>
            <person name="Yang L."/>
            <person name="Cove D."/>
            <person name="Cuming A."/>
            <person name="Hasebe M."/>
            <person name="Lucas S."/>
            <person name="Mishler D.B."/>
            <person name="Reski R."/>
            <person name="Grigoriev I."/>
            <person name="Quatrano R.S."/>
            <person name="Boore J.L."/>
        </authorList>
    </citation>
    <scope>NUCLEOTIDE SEQUENCE [LARGE SCALE GENOMIC DNA]</scope>
    <source>
        <strain evidence="2 3">cv. Gransden 2004</strain>
    </source>
</reference>
<dbReference type="EnsemblPlants" id="Pp3c18_19048V3.1">
    <property type="protein sequence ID" value="PAC:32983101.CDS.1"/>
    <property type="gene ID" value="Pp3c18_19048"/>
</dbReference>
<reference evidence="1 3" key="2">
    <citation type="journal article" date="2018" name="Plant J.">
        <title>The Physcomitrella patens chromosome-scale assembly reveals moss genome structure and evolution.</title>
        <authorList>
            <person name="Lang D."/>
            <person name="Ullrich K.K."/>
            <person name="Murat F."/>
            <person name="Fuchs J."/>
            <person name="Jenkins J."/>
            <person name="Haas F.B."/>
            <person name="Piednoel M."/>
            <person name="Gundlach H."/>
            <person name="Van Bel M."/>
            <person name="Meyberg R."/>
            <person name="Vives C."/>
            <person name="Morata J."/>
            <person name="Symeonidi A."/>
            <person name="Hiss M."/>
            <person name="Muchero W."/>
            <person name="Kamisugi Y."/>
            <person name="Saleh O."/>
            <person name="Blanc G."/>
            <person name="Decker E.L."/>
            <person name="van Gessel N."/>
            <person name="Grimwood J."/>
            <person name="Hayes R.D."/>
            <person name="Graham S.W."/>
            <person name="Gunter L.E."/>
            <person name="McDaniel S.F."/>
            <person name="Hoernstein S.N.W."/>
            <person name="Larsson A."/>
            <person name="Li F.W."/>
            <person name="Perroud P.F."/>
            <person name="Phillips J."/>
            <person name="Ranjan P."/>
            <person name="Rokshar D.S."/>
            <person name="Rothfels C.J."/>
            <person name="Schneider L."/>
            <person name="Shu S."/>
            <person name="Stevenson D.W."/>
            <person name="Thummler F."/>
            <person name="Tillich M."/>
            <person name="Villarreal Aguilar J.C."/>
            <person name="Widiez T."/>
            <person name="Wong G.K."/>
            <person name="Wymore A."/>
            <person name="Zhang Y."/>
            <person name="Zimmer A.D."/>
            <person name="Quatrano R.S."/>
            <person name="Mayer K.F.X."/>
            <person name="Goodstein D."/>
            <person name="Casacuberta J.M."/>
            <person name="Vandepoele K."/>
            <person name="Reski R."/>
            <person name="Cuming A.C."/>
            <person name="Tuskan G.A."/>
            <person name="Maumus F."/>
            <person name="Salse J."/>
            <person name="Schmutz J."/>
            <person name="Rensing S.A."/>
        </authorList>
    </citation>
    <scope>NUCLEOTIDE SEQUENCE [LARGE SCALE GENOMIC DNA]</scope>
    <source>
        <strain evidence="2 3">cv. Gransden 2004</strain>
    </source>
</reference>
<reference evidence="2" key="3">
    <citation type="submission" date="2020-12" db="UniProtKB">
        <authorList>
            <consortium name="EnsemblPlants"/>
        </authorList>
    </citation>
    <scope>IDENTIFICATION</scope>
</reference>
<dbReference type="AlphaFoldDB" id="A0A2K1J1K9"/>
<accession>A0A2K1J1K9</accession>
<name>A0A2K1J1K9_PHYPA</name>